<accession>A0AA88GMV4</accession>
<dbReference type="AlphaFoldDB" id="A0AA88GMV4"/>
<organism evidence="1 2">
    <name type="scientific">Naegleria lovaniensis</name>
    <name type="common">Amoeba</name>
    <dbReference type="NCBI Taxonomy" id="51637"/>
    <lineage>
        <taxon>Eukaryota</taxon>
        <taxon>Discoba</taxon>
        <taxon>Heterolobosea</taxon>
        <taxon>Tetramitia</taxon>
        <taxon>Eutetramitia</taxon>
        <taxon>Vahlkampfiidae</taxon>
        <taxon>Naegleria</taxon>
    </lineage>
</organism>
<dbReference type="RefSeq" id="XP_044547785.1">
    <property type="nucleotide sequence ID" value="XM_044695698.1"/>
</dbReference>
<sequence length="151" mass="16008">MASNGGMYIAEMSLIRKVSPSQNGLITTVTMIDEWGSLYNARGHFVTPQDEIFFAVQWGNQVKKFTTSSGVTELIAGTGMMGDSGEGGLAVNARLRKPSAVFQNPFNTSLLFIVDTGNHKIKMVNMTDGTISTLCGTGSAGYSGDNDTASP</sequence>
<dbReference type="SUPFAM" id="SSF101898">
    <property type="entry name" value="NHL repeat"/>
    <property type="match status" value="1"/>
</dbReference>
<dbReference type="EMBL" id="PYSW02000025">
    <property type="protein sequence ID" value="KAG2382106.1"/>
    <property type="molecule type" value="Genomic_DNA"/>
</dbReference>
<gene>
    <name evidence="1" type="ORF">C9374_005898</name>
</gene>
<evidence type="ECO:0000313" key="1">
    <source>
        <dbReference type="EMBL" id="KAG2382106.1"/>
    </source>
</evidence>
<keyword evidence="2" id="KW-1185">Reference proteome</keyword>
<dbReference type="InterPro" id="IPR011042">
    <property type="entry name" value="6-blade_b-propeller_TolB-like"/>
</dbReference>
<reference evidence="1 2" key="1">
    <citation type="journal article" date="2018" name="BMC Genomics">
        <title>The genome of Naegleria lovaniensis, the basis for a comparative approach to unravel pathogenicity factors of the human pathogenic amoeba N. fowleri.</title>
        <authorList>
            <person name="Liechti N."/>
            <person name="Schurch N."/>
            <person name="Bruggmann R."/>
            <person name="Wittwer M."/>
        </authorList>
    </citation>
    <scope>NUCLEOTIDE SEQUENCE [LARGE SCALE GENOMIC DNA]</scope>
    <source>
        <strain evidence="1 2">ATCC 30569</strain>
    </source>
</reference>
<dbReference type="Gene3D" id="2.120.10.30">
    <property type="entry name" value="TolB, C-terminal domain"/>
    <property type="match status" value="1"/>
</dbReference>
<name>A0AA88GMV4_NAELO</name>
<protein>
    <submittedName>
        <fullName evidence="1">Uncharacterized protein</fullName>
    </submittedName>
</protein>
<evidence type="ECO:0000313" key="2">
    <source>
        <dbReference type="Proteomes" id="UP000816034"/>
    </source>
</evidence>
<dbReference type="GeneID" id="68098353"/>
<dbReference type="Proteomes" id="UP000816034">
    <property type="component" value="Unassembled WGS sequence"/>
</dbReference>
<comment type="caution">
    <text evidence="1">The sequence shown here is derived from an EMBL/GenBank/DDBJ whole genome shotgun (WGS) entry which is preliminary data.</text>
</comment>
<proteinExistence type="predicted"/>